<evidence type="ECO:0000256" key="1">
    <source>
        <dbReference type="PROSITE-ProRule" id="PRU00497"/>
    </source>
</evidence>
<feature type="compositionally biased region" description="Polar residues" evidence="2">
    <location>
        <begin position="392"/>
        <end position="402"/>
    </location>
</feature>
<keyword evidence="3" id="KW-0732">Signal</keyword>
<dbReference type="InterPro" id="IPR000618">
    <property type="entry name" value="Insect_cuticle"/>
</dbReference>
<evidence type="ECO:0000256" key="2">
    <source>
        <dbReference type="SAM" id="MobiDB-lite"/>
    </source>
</evidence>
<organism evidence="4 5">
    <name type="scientific">Limulus polyphemus</name>
    <name type="common">Atlantic horseshoe crab</name>
    <dbReference type="NCBI Taxonomy" id="6850"/>
    <lineage>
        <taxon>Eukaryota</taxon>
        <taxon>Metazoa</taxon>
        <taxon>Ecdysozoa</taxon>
        <taxon>Arthropoda</taxon>
        <taxon>Chelicerata</taxon>
        <taxon>Merostomata</taxon>
        <taxon>Xiphosura</taxon>
        <taxon>Limulidae</taxon>
        <taxon>Limulus</taxon>
    </lineage>
</organism>
<reference evidence="5" key="1">
    <citation type="submission" date="2025-08" db="UniProtKB">
        <authorList>
            <consortium name="RefSeq"/>
        </authorList>
    </citation>
    <scope>IDENTIFICATION</scope>
    <source>
        <tissue evidence="5">Muscle</tissue>
    </source>
</reference>
<name>A0ABM1S334_LIMPO</name>
<feature type="region of interest" description="Disordered" evidence="2">
    <location>
        <begin position="122"/>
        <end position="156"/>
    </location>
</feature>
<evidence type="ECO:0000256" key="3">
    <source>
        <dbReference type="SAM" id="SignalP"/>
    </source>
</evidence>
<gene>
    <name evidence="5" type="primary">LOC111085113</name>
</gene>
<keyword evidence="1" id="KW-0193">Cuticle</keyword>
<dbReference type="Pfam" id="PF00379">
    <property type="entry name" value="Chitin_bind_4"/>
    <property type="match status" value="1"/>
</dbReference>
<dbReference type="PROSITE" id="PS51155">
    <property type="entry name" value="CHIT_BIND_RR_2"/>
    <property type="match status" value="1"/>
</dbReference>
<accession>A0ABM1S334</accession>
<dbReference type="RefSeq" id="XP_022238039.1">
    <property type="nucleotide sequence ID" value="XM_022382331.1"/>
</dbReference>
<feature type="region of interest" description="Disordered" evidence="2">
    <location>
        <begin position="60"/>
        <end position="86"/>
    </location>
</feature>
<feature type="chain" id="PRO_5045238852" evidence="3">
    <location>
        <begin position="24"/>
        <end position="470"/>
    </location>
</feature>
<proteinExistence type="predicted"/>
<feature type="signal peptide" evidence="3">
    <location>
        <begin position="1"/>
        <end position="23"/>
    </location>
</feature>
<feature type="compositionally biased region" description="Basic and acidic residues" evidence="2">
    <location>
        <begin position="361"/>
        <end position="371"/>
    </location>
</feature>
<evidence type="ECO:0000313" key="4">
    <source>
        <dbReference type="Proteomes" id="UP000694941"/>
    </source>
</evidence>
<feature type="region of interest" description="Disordered" evidence="2">
    <location>
        <begin position="353"/>
        <end position="411"/>
    </location>
</feature>
<keyword evidence="4" id="KW-1185">Reference proteome</keyword>
<evidence type="ECO:0000313" key="5">
    <source>
        <dbReference type="RefSeq" id="XP_022238039.1"/>
    </source>
</evidence>
<feature type="compositionally biased region" description="Acidic residues" evidence="2">
    <location>
        <begin position="135"/>
        <end position="146"/>
    </location>
</feature>
<feature type="compositionally biased region" description="Low complexity" evidence="2">
    <location>
        <begin position="380"/>
        <end position="391"/>
    </location>
</feature>
<dbReference type="GeneID" id="111085113"/>
<protein>
    <submittedName>
        <fullName evidence="5">Uncharacterized protein LOC111085113</fullName>
    </submittedName>
</protein>
<dbReference type="Proteomes" id="UP000694941">
    <property type="component" value="Unplaced"/>
</dbReference>
<feature type="compositionally biased region" description="Polar residues" evidence="2">
    <location>
        <begin position="125"/>
        <end position="134"/>
    </location>
</feature>
<sequence>MWKKQLPAKTSFLVGVFLVCVRAAPTKDSIPVPVFSRRLSLNSDKVDIFQAEESQASRLGLDVNSGKNQDGSFREERRQSDGGTLGTYGYYDDNGELVLRHYVKDKFGYRVLSEYRPYEPLVKAQPTNKPTQESSVDDEFEEEEDPPTPLPPLDDKEFAKNLNIKKDDKGSFESNKTKFGHEVSPYGPLHLLFNNKVDPLYTLATENNKTETSTNTKNLTFPSPVFSFHTESNNSFNTPPFLHPPRFFFQENFANEPYDPEFYDPYEDKNVPTFEHGHNRLYTHGRKPYRYSPYAYHHNPFFEYPYSFHPRRPLHFEAQVLDYGSPNIVNPVHKNKIKGVRLVKGQIVLINDDSPVQADQGESHPKSKEESSVNQTNTELSKIIPLSPLSSQTRTNNPTDTSKQGKKQALKNKQEFVLPNFDSPEYFEPFRRSIRPFGFDNFRYNRPSFGFDSFRRPTYLARSRYENINK</sequence>